<name>C6RGB4_9BACT</name>
<dbReference type="Proteomes" id="UP000003107">
    <property type="component" value="Unassembled WGS sequence"/>
</dbReference>
<dbReference type="AlphaFoldDB" id="C6RGB4"/>
<evidence type="ECO:0000313" key="2">
    <source>
        <dbReference type="Proteomes" id="UP000003107"/>
    </source>
</evidence>
<organism evidence="1 2">
    <name type="scientific">Campylobacter showae RM3277</name>
    <dbReference type="NCBI Taxonomy" id="553219"/>
    <lineage>
        <taxon>Bacteria</taxon>
        <taxon>Pseudomonadati</taxon>
        <taxon>Campylobacterota</taxon>
        <taxon>Epsilonproteobacteria</taxon>
        <taxon>Campylobacterales</taxon>
        <taxon>Campylobacteraceae</taxon>
        <taxon>Campylobacter</taxon>
    </lineage>
</organism>
<dbReference type="EMBL" id="ACVQ01000019">
    <property type="protein sequence ID" value="EET79464.1"/>
    <property type="molecule type" value="Genomic_DNA"/>
</dbReference>
<evidence type="ECO:0000313" key="1">
    <source>
        <dbReference type="EMBL" id="EET79464.1"/>
    </source>
</evidence>
<accession>C6RGB4</accession>
<comment type="caution">
    <text evidence="1">The sequence shown here is derived from an EMBL/GenBank/DDBJ whole genome shotgun (WGS) entry which is preliminary data.</text>
</comment>
<proteinExistence type="predicted"/>
<protein>
    <submittedName>
        <fullName evidence="1">Uncharacterized protein</fullName>
    </submittedName>
</protein>
<gene>
    <name evidence="1" type="ORF">CAMSH0001_0567</name>
</gene>
<dbReference type="STRING" id="553219.CAMSH0001_0567"/>
<keyword evidence="2" id="KW-1185">Reference proteome</keyword>
<reference evidence="1 2" key="1">
    <citation type="submission" date="2009-07" db="EMBL/GenBank/DDBJ databases">
        <authorList>
            <person name="Madupu R."/>
            <person name="Sebastian Y."/>
            <person name="Durkin A.S."/>
            <person name="Torralba M."/>
            <person name="Methe B."/>
            <person name="Sutton G.G."/>
            <person name="Strausberg R.L."/>
            <person name="Nelson K.E."/>
        </authorList>
    </citation>
    <scope>NUCLEOTIDE SEQUENCE [LARGE SCALE GENOMIC DNA]</scope>
    <source>
        <strain evidence="1 2">RM3277</strain>
    </source>
</reference>
<sequence>MPNIKNTETQKCHAYRNQTAKFNPAFTKNLAELDGKFKSGLAQICHRGDRFFMSSALNFTPKSGKAKFIRAFLIVA</sequence>